<feature type="non-terminal residue" evidence="2">
    <location>
        <position position="65"/>
    </location>
</feature>
<organism evidence="2">
    <name type="scientific">marine metagenome</name>
    <dbReference type="NCBI Taxonomy" id="408172"/>
    <lineage>
        <taxon>unclassified sequences</taxon>
        <taxon>metagenomes</taxon>
        <taxon>ecological metagenomes</taxon>
    </lineage>
</organism>
<reference evidence="2" key="1">
    <citation type="submission" date="2018-05" db="EMBL/GenBank/DDBJ databases">
        <authorList>
            <person name="Lanie J.A."/>
            <person name="Ng W.-L."/>
            <person name="Kazmierczak K.M."/>
            <person name="Andrzejewski T.M."/>
            <person name="Davidsen T.M."/>
            <person name="Wayne K.J."/>
            <person name="Tettelin H."/>
            <person name="Glass J.I."/>
            <person name="Rusch D."/>
            <person name="Podicherti R."/>
            <person name="Tsui H.-C.T."/>
            <person name="Winkler M.E."/>
        </authorList>
    </citation>
    <scope>NUCLEOTIDE SEQUENCE</scope>
</reference>
<dbReference type="EMBL" id="UINC01041715">
    <property type="protein sequence ID" value="SVB43374.1"/>
    <property type="molecule type" value="Genomic_DNA"/>
</dbReference>
<keyword evidence="1" id="KW-1133">Transmembrane helix</keyword>
<accession>A0A382DZS1</accession>
<evidence type="ECO:0000256" key="1">
    <source>
        <dbReference type="SAM" id="Phobius"/>
    </source>
</evidence>
<dbReference type="SUPFAM" id="SSF81343">
    <property type="entry name" value="Fumarate reductase respiratory complex transmembrane subunits"/>
    <property type="match status" value="1"/>
</dbReference>
<dbReference type="InterPro" id="IPR034804">
    <property type="entry name" value="SQR/QFR_C/D"/>
</dbReference>
<keyword evidence="1" id="KW-0812">Transmembrane</keyword>
<proteinExistence type="predicted"/>
<name>A0A382DZS1_9ZZZZ</name>
<evidence type="ECO:0000313" key="2">
    <source>
        <dbReference type="EMBL" id="SVB43374.1"/>
    </source>
</evidence>
<dbReference type="GO" id="GO:0016020">
    <property type="term" value="C:membrane"/>
    <property type="evidence" value="ECO:0007669"/>
    <property type="project" value="InterPro"/>
</dbReference>
<feature type="non-terminal residue" evidence="2">
    <location>
        <position position="1"/>
    </location>
</feature>
<keyword evidence="1" id="KW-0472">Membrane</keyword>
<protein>
    <submittedName>
        <fullName evidence="2">Uncharacterized protein</fullName>
    </submittedName>
</protein>
<gene>
    <name evidence="2" type="ORF">METZ01_LOCUS196228</name>
</gene>
<feature type="transmembrane region" description="Helical" evidence="1">
    <location>
        <begin position="21"/>
        <end position="45"/>
    </location>
</feature>
<sequence length="65" mass="7515">VYLEYLGWTKQLTYQMISSHLLFKTSITIFITLACMHGFIGLWSVGTDYLTTRVLGFLSFRLGNF</sequence>
<dbReference type="Gene3D" id="1.20.1300.10">
    <property type="entry name" value="Fumarate reductase/succinate dehydrogenase, transmembrane subunit"/>
    <property type="match status" value="1"/>
</dbReference>
<dbReference type="AlphaFoldDB" id="A0A382DZS1"/>